<feature type="compositionally biased region" description="Basic and acidic residues" evidence="1">
    <location>
        <begin position="795"/>
        <end position="809"/>
    </location>
</feature>
<dbReference type="RefSeq" id="XP_012186115.1">
    <property type="nucleotide sequence ID" value="XM_012330725.1"/>
</dbReference>
<name>R9NVL1_PSEHS</name>
<accession>R9NVL1</accession>
<feature type="region of interest" description="Disordered" evidence="1">
    <location>
        <begin position="795"/>
        <end position="865"/>
    </location>
</feature>
<protein>
    <submittedName>
        <fullName evidence="2">Peptidyl-prolyl cis-trans isomerase A</fullName>
    </submittedName>
</protein>
<dbReference type="EMBL" id="DF238766">
    <property type="protein sequence ID" value="GAC92528.1"/>
    <property type="molecule type" value="Genomic_DNA"/>
</dbReference>
<dbReference type="GeneID" id="24105394"/>
<evidence type="ECO:0000256" key="1">
    <source>
        <dbReference type="SAM" id="MobiDB-lite"/>
    </source>
</evidence>
<sequence length="922" mass="102619">MVSLLAELFHNLLASSDQTPRNLFENRSQQEMTRLFRTLQYTPFPHLKQHRTRHLTSVFESLQLLTLTINRFHSLTSTMISFNREKAAVFFYLAIIASLLTLTVAPPINNPLQTIDEDRSLSDVRSPPFNPNVLTPQPIIHMPEDEVDPSAVQSRIRSVHNDAPWWRNWNIPWFNNRDPAAGSISSDSQLQQVIRNGPTRSVSDLKPDVAVTPIGRSWLGVKLPGNAWDGHVVAAMRQRAWPFFIAGSNGEAWFVKSDGTFKRLDGNQRGIVWDTTHAGQNEKVPFDRLKLPGTEAANVAAAKARSSTSWWSRITSLSVLCVPVGTGASAYPGISSASVSSPAAGTGTSSDSSSDGSFRSATGSSIGDPSDSDSDGSFRSATGPPDWHDAADSAASSPRSPRGFERFDRLWQLPSSSTTSEDRGSSSDEEAQGSAIAQDRLRVEHKGKNIMDDAGAPALSTTEIGEASTRSANAAASDNDFRAARDDRAARDLPAALVAKNLPNGGEDIYLTSPENQHIKDAIKALPQSRNYYQLVTTPDPVAPGGSRVYRYYNEPYAIRYERVPYMPPFLSRIRRLEAEDHQRKPPSYEEEQIVHAPQEGTPSIGTKFSDAHWKLRTHFNDLKNIIAIGKDRRLANYHTTGGVAALYGREEIGIGKVIPSEARRIAQELGQVHIFYDPDRPQDQVRVAYNGPLLAPGRQTSLAPAEQFHAYIVPKDRALPLPKHWRDEGLDERTRSLRALRRMREAENGEWRTVDIRDRWPAKWDQTTNEWLNKVNGWRQNVQNAPTKVKEWYRSRGQRVDTGTDRAGQEAQQQANRRSNAWRQTLADAWTKAKGRWTQARPEADADASRAAAAVSDSSQPSPVARTWTDILNNAVQKVKQASTTAKAKMTGWKKPPSTAAEQRVITENAQDVVRPIRRRR</sequence>
<dbReference type="Proteomes" id="UP000014071">
    <property type="component" value="Unassembled WGS sequence"/>
</dbReference>
<dbReference type="OrthoDB" id="2555950at2759"/>
<feature type="compositionally biased region" description="Polar residues" evidence="1">
    <location>
        <begin position="811"/>
        <end position="824"/>
    </location>
</feature>
<feature type="region of interest" description="Disordered" evidence="1">
    <location>
        <begin position="336"/>
        <end position="442"/>
    </location>
</feature>
<feature type="compositionally biased region" description="Low complexity" evidence="1">
    <location>
        <begin position="336"/>
        <end position="369"/>
    </location>
</feature>
<dbReference type="eggNOG" id="ENOG502TAGQ">
    <property type="taxonomic scope" value="Eukaryota"/>
</dbReference>
<dbReference type="AlphaFoldDB" id="R9NVL1"/>
<keyword evidence="2" id="KW-0413">Isomerase</keyword>
<evidence type="ECO:0000313" key="2">
    <source>
        <dbReference type="EMBL" id="GAC92528.1"/>
    </source>
</evidence>
<dbReference type="GO" id="GO:0016853">
    <property type="term" value="F:isomerase activity"/>
    <property type="evidence" value="ECO:0007669"/>
    <property type="project" value="UniProtKB-KW"/>
</dbReference>
<feature type="compositionally biased region" description="Low complexity" evidence="1">
    <location>
        <begin position="392"/>
        <end position="401"/>
    </location>
</feature>
<organism evidence="2 3">
    <name type="scientific">Pseudozyma hubeiensis (strain SY62)</name>
    <name type="common">Yeast</name>
    <dbReference type="NCBI Taxonomy" id="1305764"/>
    <lineage>
        <taxon>Eukaryota</taxon>
        <taxon>Fungi</taxon>
        <taxon>Dikarya</taxon>
        <taxon>Basidiomycota</taxon>
        <taxon>Ustilaginomycotina</taxon>
        <taxon>Ustilaginomycetes</taxon>
        <taxon>Ustilaginales</taxon>
        <taxon>Ustilaginaceae</taxon>
        <taxon>Pseudozyma</taxon>
    </lineage>
</organism>
<gene>
    <name evidence="2" type="ORF">PHSY_000082</name>
</gene>
<dbReference type="HOGENOM" id="CLU_316444_0_0_1"/>
<evidence type="ECO:0000313" key="3">
    <source>
        <dbReference type="Proteomes" id="UP000014071"/>
    </source>
</evidence>
<feature type="compositionally biased region" description="Low complexity" evidence="1">
    <location>
        <begin position="850"/>
        <end position="860"/>
    </location>
</feature>
<keyword evidence="3" id="KW-1185">Reference proteome</keyword>
<feature type="region of interest" description="Disordered" evidence="1">
    <location>
        <begin position="884"/>
        <end position="908"/>
    </location>
</feature>
<reference evidence="3" key="1">
    <citation type="journal article" date="2013" name="Genome Announc.">
        <title>Draft genome sequence of the basidiomycetous yeast-like fungus Pseudozyma hubeiensis SY62, which produces an abundant amount of the biosurfactant mannosylerythritol lipids.</title>
        <authorList>
            <person name="Konishi M."/>
            <person name="Hatada Y."/>
            <person name="Horiuchi J."/>
        </authorList>
    </citation>
    <scope>NUCLEOTIDE SEQUENCE [LARGE SCALE GENOMIC DNA]</scope>
    <source>
        <strain evidence="3">SY62</strain>
    </source>
</reference>
<proteinExistence type="predicted"/>